<sequence>MTPQKTETLAGLEIACRFLYTAFHRAPEPGFLHPLVADRLLAHWPVEDNNSHIQSGLEAMQQFLDEHADNPLSLLIQDYNALFIGPNALLAAPWSSVYLTEEQLTLTEPAMAVREFYRQYGIAIDTGENEPDDHIGLQFAFIAHLLGEALQAIDDEQPEQPWLCATAEFLTNHVLIWSSRLFELIRQNATTDFYRGLADLAEGSLQQLASLTGAEYLIVRLYR</sequence>
<dbReference type="Gene3D" id="1.10.3480.10">
    <property type="entry name" value="TorD-like"/>
    <property type="match status" value="1"/>
</dbReference>
<dbReference type="InterPro" id="IPR036411">
    <property type="entry name" value="TorD-like_sf"/>
</dbReference>
<dbReference type="Proteomes" id="UP001500604">
    <property type="component" value="Unassembled WGS sequence"/>
</dbReference>
<dbReference type="RefSeq" id="WP_345194854.1">
    <property type="nucleotide sequence ID" value="NZ_BAABFL010000120.1"/>
</dbReference>
<keyword evidence="1" id="KW-0143">Chaperone</keyword>
<reference evidence="3" key="1">
    <citation type="journal article" date="2019" name="Int. J. Syst. Evol. Microbiol.">
        <title>The Global Catalogue of Microorganisms (GCM) 10K type strain sequencing project: providing services to taxonomists for standard genome sequencing and annotation.</title>
        <authorList>
            <consortium name="The Broad Institute Genomics Platform"/>
            <consortium name="The Broad Institute Genome Sequencing Center for Infectious Disease"/>
            <person name="Wu L."/>
            <person name="Ma J."/>
        </authorList>
    </citation>
    <scope>NUCLEOTIDE SEQUENCE [LARGE SCALE GENOMIC DNA]</scope>
    <source>
        <strain evidence="3">JCM 17805</strain>
    </source>
</reference>
<dbReference type="SUPFAM" id="SSF89155">
    <property type="entry name" value="TorD-like"/>
    <property type="match status" value="1"/>
</dbReference>
<dbReference type="InterPro" id="IPR050289">
    <property type="entry name" value="TorD/DmsD_chaperones"/>
</dbReference>
<protein>
    <submittedName>
        <fullName evidence="2">Molecular chaperone TorD family protein</fullName>
    </submittedName>
</protein>
<name>A0ABP8UYT7_9GAMM</name>
<dbReference type="PANTHER" id="PTHR34227:SF13">
    <property type="entry name" value="TAT PROOFREADING CHAPERONE DMSD-RELATED"/>
    <property type="match status" value="1"/>
</dbReference>
<evidence type="ECO:0000313" key="2">
    <source>
        <dbReference type="EMBL" id="GAA4649093.1"/>
    </source>
</evidence>
<comment type="caution">
    <text evidence="2">The sequence shown here is derived from an EMBL/GenBank/DDBJ whole genome shotgun (WGS) entry which is preliminary data.</text>
</comment>
<accession>A0ABP8UYT7</accession>
<gene>
    <name evidence="2" type="ORF">GCM10023116_13670</name>
</gene>
<organism evidence="2 3">
    <name type="scientific">Kistimonas scapharcae</name>
    <dbReference type="NCBI Taxonomy" id="1036133"/>
    <lineage>
        <taxon>Bacteria</taxon>
        <taxon>Pseudomonadati</taxon>
        <taxon>Pseudomonadota</taxon>
        <taxon>Gammaproteobacteria</taxon>
        <taxon>Oceanospirillales</taxon>
        <taxon>Endozoicomonadaceae</taxon>
        <taxon>Kistimonas</taxon>
    </lineage>
</organism>
<evidence type="ECO:0000256" key="1">
    <source>
        <dbReference type="ARBA" id="ARBA00023186"/>
    </source>
</evidence>
<evidence type="ECO:0000313" key="3">
    <source>
        <dbReference type="Proteomes" id="UP001500604"/>
    </source>
</evidence>
<proteinExistence type="predicted"/>
<keyword evidence="3" id="KW-1185">Reference proteome</keyword>
<dbReference type="Pfam" id="PF02613">
    <property type="entry name" value="Nitrate_red_del"/>
    <property type="match status" value="1"/>
</dbReference>
<dbReference type="PANTHER" id="PTHR34227">
    <property type="entry name" value="CHAPERONE PROTEIN YCDY"/>
    <property type="match status" value="1"/>
</dbReference>
<dbReference type="EMBL" id="BAABFL010000120">
    <property type="protein sequence ID" value="GAA4649093.1"/>
    <property type="molecule type" value="Genomic_DNA"/>
</dbReference>
<dbReference type="InterPro" id="IPR020945">
    <property type="entry name" value="DMSO/NO3_reduct_chaperone"/>
</dbReference>